<dbReference type="Gene3D" id="1.10.260.40">
    <property type="entry name" value="lambda repressor-like DNA-binding domains"/>
    <property type="match status" value="1"/>
</dbReference>
<dbReference type="AlphaFoldDB" id="A0A9D1SIE5"/>
<name>A0A9D1SIE5_9FIRM</name>
<dbReference type="SMART" id="SM00530">
    <property type="entry name" value="HTH_XRE"/>
    <property type="match status" value="1"/>
</dbReference>
<dbReference type="GO" id="GO:0003677">
    <property type="term" value="F:DNA binding"/>
    <property type="evidence" value="ECO:0007669"/>
    <property type="project" value="InterPro"/>
</dbReference>
<dbReference type="SUPFAM" id="SSF47413">
    <property type="entry name" value="lambda repressor-like DNA-binding domains"/>
    <property type="match status" value="1"/>
</dbReference>
<feature type="transmembrane region" description="Helical" evidence="2">
    <location>
        <begin position="123"/>
        <end position="144"/>
    </location>
</feature>
<dbReference type="Proteomes" id="UP000824110">
    <property type="component" value="Unassembled WGS sequence"/>
</dbReference>
<dbReference type="EMBL" id="DVNE01000015">
    <property type="protein sequence ID" value="HIU61341.1"/>
    <property type="molecule type" value="Genomic_DNA"/>
</dbReference>
<dbReference type="CDD" id="cd00093">
    <property type="entry name" value="HTH_XRE"/>
    <property type="match status" value="1"/>
</dbReference>
<evidence type="ECO:0000256" key="2">
    <source>
        <dbReference type="SAM" id="Phobius"/>
    </source>
</evidence>
<proteinExistence type="predicted"/>
<evidence type="ECO:0000313" key="4">
    <source>
        <dbReference type="EMBL" id="HIU61341.1"/>
    </source>
</evidence>
<feature type="domain" description="HTH cro/C1-type" evidence="3">
    <location>
        <begin position="9"/>
        <end position="63"/>
    </location>
</feature>
<protein>
    <submittedName>
        <fullName evidence="4">Helix-turn-helix transcriptional regulator</fullName>
    </submittedName>
</protein>
<dbReference type="PROSITE" id="PS50943">
    <property type="entry name" value="HTH_CROC1"/>
    <property type="match status" value="1"/>
</dbReference>
<dbReference type="InterPro" id="IPR010982">
    <property type="entry name" value="Lambda_DNA-bd_dom_sf"/>
</dbReference>
<comment type="caution">
    <text evidence="4">The sequence shown here is derived from an EMBL/GenBank/DDBJ whole genome shotgun (WGS) entry which is preliminary data.</text>
</comment>
<dbReference type="Pfam" id="PF01381">
    <property type="entry name" value="HTH_3"/>
    <property type="match status" value="1"/>
</dbReference>
<feature type="region of interest" description="Disordered" evidence="1">
    <location>
        <begin position="77"/>
        <end position="99"/>
    </location>
</feature>
<sequence length="145" mass="15633">MTKYNGSNLRKLREDHGYSIRAFAQLIYVSKTTLQRWESSFVPADSPSLDKIAQVLGLTSSELAAILSGKSQQECASSEDSAGANADGGGVSSHLSEEERLAERELDRAEAEKLAETKFGVRGIAIALAVLCALGLISSFLPYFF</sequence>
<reference evidence="4" key="1">
    <citation type="submission" date="2020-10" db="EMBL/GenBank/DDBJ databases">
        <authorList>
            <person name="Gilroy R."/>
        </authorList>
    </citation>
    <scope>NUCLEOTIDE SEQUENCE</scope>
    <source>
        <strain evidence="4">CHK195-12923</strain>
    </source>
</reference>
<keyword evidence="2" id="KW-0812">Transmembrane</keyword>
<evidence type="ECO:0000259" key="3">
    <source>
        <dbReference type="PROSITE" id="PS50943"/>
    </source>
</evidence>
<keyword evidence="2" id="KW-0472">Membrane</keyword>
<keyword evidence="2" id="KW-1133">Transmembrane helix</keyword>
<evidence type="ECO:0000256" key="1">
    <source>
        <dbReference type="SAM" id="MobiDB-lite"/>
    </source>
</evidence>
<evidence type="ECO:0000313" key="5">
    <source>
        <dbReference type="Proteomes" id="UP000824110"/>
    </source>
</evidence>
<accession>A0A9D1SIE5</accession>
<organism evidence="4 5">
    <name type="scientific">Candidatus Coproplasma excrementigallinarum</name>
    <dbReference type="NCBI Taxonomy" id="2840747"/>
    <lineage>
        <taxon>Bacteria</taxon>
        <taxon>Bacillati</taxon>
        <taxon>Bacillota</taxon>
        <taxon>Clostridia</taxon>
        <taxon>Eubacteriales</taxon>
        <taxon>Candidatus Coproplasma</taxon>
    </lineage>
</organism>
<gene>
    <name evidence="4" type="ORF">IAB69_01655</name>
</gene>
<reference evidence="4" key="2">
    <citation type="journal article" date="2021" name="PeerJ">
        <title>Extensive microbial diversity within the chicken gut microbiome revealed by metagenomics and culture.</title>
        <authorList>
            <person name="Gilroy R."/>
            <person name="Ravi A."/>
            <person name="Getino M."/>
            <person name="Pursley I."/>
            <person name="Horton D.L."/>
            <person name="Alikhan N.F."/>
            <person name="Baker D."/>
            <person name="Gharbi K."/>
            <person name="Hall N."/>
            <person name="Watson M."/>
            <person name="Adriaenssens E.M."/>
            <person name="Foster-Nyarko E."/>
            <person name="Jarju S."/>
            <person name="Secka A."/>
            <person name="Antonio M."/>
            <person name="Oren A."/>
            <person name="Chaudhuri R.R."/>
            <person name="La Ragione R."/>
            <person name="Hildebrand F."/>
            <person name="Pallen M.J."/>
        </authorList>
    </citation>
    <scope>NUCLEOTIDE SEQUENCE</scope>
    <source>
        <strain evidence="4">CHK195-12923</strain>
    </source>
</reference>
<dbReference type="InterPro" id="IPR001387">
    <property type="entry name" value="Cro/C1-type_HTH"/>
</dbReference>